<organism evidence="2 3">
    <name type="scientific">Senegalia massiliensis</name>
    <dbReference type="NCBI Taxonomy" id="1720316"/>
    <lineage>
        <taxon>Bacteria</taxon>
        <taxon>Bacillati</taxon>
        <taxon>Bacillota</taxon>
        <taxon>Clostridia</taxon>
        <taxon>Eubacteriales</taxon>
        <taxon>Clostridiaceae</taxon>
        <taxon>Senegalia</taxon>
    </lineage>
</organism>
<keyword evidence="3" id="KW-1185">Reference proteome</keyword>
<name>A0A845QSW9_9CLOT</name>
<dbReference type="SUPFAM" id="SSF55729">
    <property type="entry name" value="Acyl-CoA N-acyltransferases (Nat)"/>
    <property type="match status" value="1"/>
</dbReference>
<dbReference type="Proteomes" id="UP000467132">
    <property type="component" value="Unassembled WGS sequence"/>
</dbReference>
<keyword evidence="2" id="KW-0808">Transferase</keyword>
<dbReference type="OrthoDB" id="9796171at2"/>
<reference evidence="2 3" key="1">
    <citation type="submission" date="2018-08" db="EMBL/GenBank/DDBJ databases">
        <title>Murine metabolic-syndrome-specific gut microbial biobank.</title>
        <authorList>
            <person name="Liu C."/>
        </authorList>
    </citation>
    <scope>NUCLEOTIDE SEQUENCE [LARGE SCALE GENOMIC DNA]</scope>
    <source>
        <strain evidence="2 3">583</strain>
    </source>
</reference>
<protein>
    <submittedName>
        <fullName evidence="2">GNAT family N-acetyltransferase</fullName>
    </submittedName>
</protein>
<dbReference type="AlphaFoldDB" id="A0A845QSW9"/>
<comment type="caution">
    <text evidence="2">The sequence shown here is derived from an EMBL/GenBank/DDBJ whole genome shotgun (WGS) entry which is preliminary data.</text>
</comment>
<proteinExistence type="predicted"/>
<sequence>MEWIIKTYDELTKDELYEILKKRIDVFVVEQNCPYDEIDNRDKDSYHIFLKKDMNVIAYLRILEPGISFENISIGRVLVDKNQRGNGLAIEMMNKAIDFIINNLRYNIIRISAQEYLIGFYENLGFEKVSNVYLEDDIPHVEMVYQNYKK</sequence>
<feature type="domain" description="N-acetyltransferase" evidence="1">
    <location>
        <begin position="6"/>
        <end position="148"/>
    </location>
</feature>
<dbReference type="InterPro" id="IPR016181">
    <property type="entry name" value="Acyl_CoA_acyltransferase"/>
</dbReference>
<dbReference type="EMBL" id="QXXA01000004">
    <property type="protein sequence ID" value="NBI05917.1"/>
    <property type="molecule type" value="Genomic_DNA"/>
</dbReference>
<evidence type="ECO:0000259" key="1">
    <source>
        <dbReference type="PROSITE" id="PS51186"/>
    </source>
</evidence>
<dbReference type="PROSITE" id="PS51186">
    <property type="entry name" value="GNAT"/>
    <property type="match status" value="1"/>
</dbReference>
<dbReference type="InterPro" id="IPR000182">
    <property type="entry name" value="GNAT_dom"/>
</dbReference>
<dbReference type="Pfam" id="PF13673">
    <property type="entry name" value="Acetyltransf_10"/>
    <property type="match status" value="1"/>
</dbReference>
<accession>A0A845QSW9</accession>
<gene>
    <name evidence="2" type="ORF">D3Z33_03475</name>
</gene>
<dbReference type="CDD" id="cd04301">
    <property type="entry name" value="NAT_SF"/>
    <property type="match status" value="1"/>
</dbReference>
<dbReference type="GO" id="GO:0016747">
    <property type="term" value="F:acyltransferase activity, transferring groups other than amino-acyl groups"/>
    <property type="evidence" value="ECO:0007669"/>
    <property type="project" value="InterPro"/>
</dbReference>
<dbReference type="Gene3D" id="3.40.630.30">
    <property type="match status" value="1"/>
</dbReference>
<evidence type="ECO:0000313" key="3">
    <source>
        <dbReference type="Proteomes" id="UP000467132"/>
    </source>
</evidence>
<dbReference type="RefSeq" id="WP_160196404.1">
    <property type="nucleotide sequence ID" value="NZ_QXXA01000004.1"/>
</dbReference>
<evidence type="ECO:0000313" key="2">
    <source>
        <dbReference type="EMBL" id="NBI05917.1"/>
    </source>
</evidence>